<dbReference type="Pfam" id="PF13692">
    <property type="entry name" value="Glyco_trans_1_4"/>
    <property type="match status" value="1"/>
</dbReference>
<evidence type="ECO:0000313" key="2">
    <source>
        <dbReference type="Proteomes" id="UP000034086"/>
    </source>
</evidence>
<proteinExistence type="predicted"/>
<dbReference type="GO" id="GO:0016740">
    <property type="term" value="F:transferase activity"/>
    <property type="evidence" value="ECO:0007669"/>
    <property type="project" value="UniProtKB-KW"/>
</dbReference>
<dbReference type="AlphaFoldDB" id="A0A0G1PEE5"/>
<reference evidence="1 2" key="1">
    <citation type="journal article" date="2015" name="Nature">
        <title>rRNA introns, odd ribosomes, and small enigmatic genomes across a large radiation of phyla.</title>
        <authorList>
            <person name="Brown C.T."/>
            <person name="Hug L.A."/>
            <person name="Thomas B.C."/>
            <person name="Sharon I."/>
            <person name="Castelle C.J."/>
            <person name="Singh A."/>
            <person name="Wilkins M.J."/>
            <person name="Williams K.H."/>
            <person name="Banfield J.F."/>
        </authorList>
    </citation>
    <scope>NUCLEOTIDE SEQUENCE [LARGE SCALE GENOMIC DNA]</scope>
</reference>
<dbReference type="Gene3D" id="3.40.50.2000">
    <property type="entry name" value="Glycogen Phosphorylase B"/>
    <property type="match status" value="2"/>
</dbReference>
<dbReference type="PANTHER" id="PTHR12526:SF630">
    <property type="entry name" value="GLYCOSYLTRANSFERASE"/>
    <property type="match status" value="1"/>
</dbReference>
<protein>
    <submittedName>
        <fullName evidence="1">Glycosyltransferase</fullName>
    </submittedName>
</protein>
<keyword evidence="1" id="KW-0808">Transferase</keyword>
<dbReference type="EMBL" id="LCKQ01000010">
    <property type="protein sequence ID" value="KKU03798.1"/>
    <property type="molecule type" value="Genomic_DNA"/>
</dbReference>
<sequence length="383" mass="43710">MSLPSKIAIFSHDIDGTTSACAGLISYLIKNKVRSVTVCKFPFIHSVDGSIKIRLYRRGRLIKEQKSLIKFYRPECLSYIKDIIVGVVYGLKFCRASDLFVGTPNILVLVGLLLKKMGIVKRVVYYQIDYTPIRYKNRFLNNLYFLIDKYVCYKCDEVWSLTQEMISKKSEDKGWDINKIKYRLVPIGNDSDRFKTIDWSKCVDNRIIYFGGIYKNKGAELFVPIAKSLIKRNFKSFIIECLGGGEVDDLKNEIKKNHLEKYFIVHGQIENKEDAENIMQKGAIALAPYYPEDRNNFSYYSDPGKIKDYLACGLPVVATAVPPIAKLLEAKGVGLISAYDPNAFAGSIISLLSNKRTLMDTKRKARNLGLAYSWNNIFKTVFH</sequence>
<name>A0A0G1PEE5_9BACT</name>
<comment type="caution">
    <text evidence="1">The sequence shown here is derived from an EMBL/GenBank/DDBJ whole genome shotgun (WGS) entry which is preliminary data.</text>
</comment>
<organism evidence="1 2">
    <name type="scientific">Candidatus Woesebacteria bacterium GW2011_GWE1_45_18</name>
    <dbReference type="NCBI Taxonomy" id="1618598"/>
    <lineage>
        <taxon>Bacteria</taxon>
        <taxon>Candidatus Woeseibacteriota</taxon>
    </lineage>
</organism>
<dbReference type="Proteomes" id="UP000034086">
    <property type="component" value="Unassembled WGS sequence"/>
</dbReference>
<gene>
    <name evidence="1" type="ORF">UX03_C0010G0014</name>
</gene>
<dbReference type="PANTHER" id="PTHR12526">
    <property type="entry name" value="GLYCOSYLTRANSFERASE"/>
    <property type="match status" value="1"/>
</dbReference>
<evidence type="ECO:0000313" key="1">
    <source>
        <dbReference type="EMBL" id="KKU03798.1"/>
    </source>
</evidence>
<accession>A0A0G1PEE5</accession>
<dbReference type="SUPFAM" id="SSF53756">
    <property type="entry name" value="UDP-Glycosyltransferase/glycogen phosphorylase"/>
    <property type="match status" value="1"/>
</dbReference>